<feature type="transmembrane region" description="Helical" evidence="5">
    <location>
        <begin position="32"/>
        <end position="64"/>
    </location>
</feature>
<comment type="subcellular location">
    <subcellularLocation>
        <location evidence="1">Endomembrane system</location>
        <topology evidence="1">Multi-pass membrane protein</topology>
    </subcellularLocation>
</comment>
<accession>A0A4R6RC70</accession>
<reference evidence="6 7" key="1">
    <citation type="submission" date="2019-03" db="EMBL/GenBank/DDBJ databases">
        <title>Subsurface microbial communities from deep shales in Ohio and West Virginia, USA.</title>
        <authorList>
            <person name="Wrighton K."/>
        </authorList>
    </citation>
    <scope>NUCLEOTIDE SEQUENCE [LARGE SCALE GENOMIC DNA]</scope>
    <source>
        <strain evidence="6 7">MSL 7</strain>
    </source>
</reference>
<dbReference type="PANTHER" id="PTHR43847">
    <property type="entry name" value="BLL3993 PROTEIN"/>
    <property type="match status" value="1"/>
</dbReference>
<keyword evidence="6" id="KW-0489">Methyltransferase</keyword>
<name>A0A4R6RC70_9FIRM</name>
<comment type="caution">
    <text evidence="6">The sequence shown here is derived from an EMBL/GenBank/DDBJ whole genome shotgun (WGS) entry which is preliminary data.</text>
</comment>
<dbReference type="AlphaFoldDB" id="A0A4R6RC70"/>
<dbReference type="GO" id="GO:0012505">
    <property type="term" value="C:endomembrane system"/>
    <property type="evidence" value="ECO:0007669"/>
    <property type="project" value="UniProtKB-SubCell"/>
</dbReference>
<keyword evidence="4 5" id="KW-0472">Membrane</keyword>
<evidence type="ECO:0000313" key="7">
    <source>
        <dbReference type="Proteomes" id="UP000295176"/>
    </source>
</evidence>
<dbReference type="InterPro" id="IPR007318">
    <property type="entry name" value="Phopholipid_MeTrfase"/>
</dbReference>
<dbReference type="GO" id="GO:0008168">
    <property type="term" value="F:methyltransferase activity"/>
    <property type="evidence" value="ECO:0007669"/>
    <property type="project" value="UniProtKB-KW"/>
</dbReference>
<dbReference type="Gene3D" id="1.20.120.1630">
    <property type="match status" value="1"/>
</dbReference>
<dbReference type="Pfam" id="PF04191">
    <property type="entry name" value="PEMT"/>
    <property type="match status" value="1"/>
</dbReference>
<dbReference type="GO" id="GO:0032259">
    <property type="term" value="P:methylation"/>
    <property type="evidence" value="ECO:0007669"/>
    <property type="project" value="UniProtKB-KW"/>
</dbReference>
<organism evidence="6 7">
    <name type="scientific">Halanaerobium saccharolyticum</name>
    <dbReference type="NCBI Taxonomy" id="43595"/>
    <lineage>
        <taxon>Bacteria</taxon>
        <taxon>Bacillati</taxon>
        <taxon>Bacillota</taxon>
        <taxon>Clostridia</taxon>
        <taxon>Halanaerobiales</taxon>
        <taxon>Halanaerobiaceae</taxon>
        <taxon>Halanaerobium</taxon>
    </lineage>
</organism>
<evidence type="ECO:0000256" key="4">
    <source>
        <dbReference type="ARBA" id="ARBA00023136"/>
    </source>
</evidence>
<dbReference type="RefSeq" id="WP_208109028.1">
    <property type="nucleotide sequence ID" value="NZ_JBQPXQ010000033.1"/>
</dbReference>
<gene>
    <name evidence="6" type="ORF">C7957_1441</name>
</gene>
<evidence type="ECO:0000256" key="3">
    <source>
        <dbReference type="ARBA" id="ARBA00022989"/>
    </source>
</evidence>
<keyword evidence="3 5" id="KW-1133">Transmembrane helix</keyword>
<evidence type="ECO:0000256" key="1">
    <source>
        <dbReference type="ARBA" id="ARBA00004127"/>
    </source>
</evidence>
<evidence type="ECO:0000256" key="2">
    <source>
        <dbReference type="ARBA" id="ARBA00022692"/>
    </source>
</evidence>
<keyword evidence="2 5" id="KW-0812">Transmembrane</keyword>
<evidence type="ECO:0000256" key="5">
    <source>
        <dbReference type="SAM" id="Phobius"/>
    </source>
</evidence>
<evidence type="ECO:0000313" key="6">
    <source>
        <dbReference type="EMBL" id="TDP83605.1"/>
    </source>
</evidence>
<protein>
    <submittedName>
        <fullName evidence="6">Phospholipid methyltransferase</fullName>
    </submittedName>
</protein>
<dbReference type="Proteomes" id="UP000295176">
    <property type="component" value="Unassembled WGS sequence"/>
</dbReference>
<dbReference type="PANTHER" id="PTHR43847:SF1">
    <property type="entry name" value="BLL3993 PROTEIN"/>
    <property type="match status" value="1"/>
</dbReference>
<dbReference type="InterPro" id="IPR052527">
    <property type="entry name" value="Metal_cation-efflux_comp"/>
</dbReference>
<dbReference type="EMBL" id="SNXX01000044">
    <property type="protein sequence ID" value="TDP83605.1"/>
    <property type="molecule type" value="Genomic_DNA"/>
</dbReference>
<keyword evidence="6" id="KW-0808">Transferase</keyword>
<sequence length="89" mass="10859">MKSIVDFARPENNGINKKGLYKYSRNPMYVAFFLYFLGCSLLINSWFYFIILIVFQISVHYLILSEEKWCIKKFGKEYNDYMKKVRRYI</sequence>
<proteinExistence type="predicted"/>